<sequence length="214" mass="23351">MNKLRVLTNVLEQKVVAVIRTDTLEEAIQVAEACIKGEMKLIELTYSIPHVEKAVEQLRETYKDDPNVIIGVGTVIDAYTARQAIFAGAQFIVGPSFDNDTAKICNLYQIPYMPGCLTITEIKEAMECGVDIVKIFPASNVNPSFLKAVKAPIPQANMMPTGGVHLDNMTEWLQNGAVAIGIGGNLIEPAKTGNYKKITELAQAYVQKAREANV</sequence>
<reference evidence="7" key="1">
    <citation type="journal article" date="2019" name="Int. J. Syst. Evol. Microbiol.">
        <title>The Global Catalogue of Microorganisms (GCM) 10K type strain sequencing project: providing services to taxonomists for standard genome sequencing and annotation.</title>
        <authorList>
            <consortium name="The Broad Institute Genomics Platform"/>
            <consortium name="The Broad Institute Genome Sequencing Center for Infectious Disease"/>
            <person name="Wu L."/>
            <person name="Ma J."/>
        </authorList>
    </citation>
    <scope>NUCLEOTIDE SEQUENCE [LARGE SCALE GENOMIC DNA]</scope>
    <source>
        <strain evidence="7">KACC 14058</strain>
    </source>
</reference>
<dbReference type="Pfam" id="PF01081">
    <property type="entry name" value="Aldolase"/>
    <property type="match status" value="1"/>
</dbReference>
<evidence type="ECO:0000256" key="1">
    <source>
        <dbReference type="ARBA" id="ARBA00004761"/>
    </source>
</evidence>
<comment type="subunit">
    <text evidence="3">Homotrimer.</text>
</comment>
<dbReference type="EC" id="4.1.3.16" evidence="6"/>
<dbReference type="Gene3D" id="3.20.20.70">
    <property type="entry name" value="Aldolase class I"/>
    <property type="match status" value="1"/>
</dbReference>
<proteinExistence type="inferred from homology"/>
<gene>
    <name evidence="6" type="ORF">ACFOZ1_00905</name>
</gene>
<dbReference type="EMBL" id="JBHSDV010000001">
    <property type="protein sequence ID" value="MFC4386356.1"/>
    <property type="molecule type" value="Genomic_DNA"/>
</dbReference>
<evidence type="ECO:0000256" key="2">
    <source>
        <dbReference type="ARBA" id="ARBA00006906"/>
    </source>
</evidence>
<dbReference type="InterPro" id="IPR013785">
    <property type="entry name" value="Aldolase_TIM"/>
</dbReference>
<keyword evidence="7" id="KW-1185">Reference proteome</keyword>
<dbReference type="RefSeq" id="WP_390194895.1">
    <property type="nucleotide sequence ID" value="NZ_JBHSDV010000001.1"/>
</dbReference>
<dbReference type="Proteomes" id="UP001595880">
    <property type="component" value="Unassembled WGS sequence"/>
</dbReference>
<dbReference type="NCBIfam" id="TIGR01182">
    <property type="entry name" value="eda"/>
    <property type="match status" value="1"/>
</dbReference>
<dbReference type="CDD" id="cd00452">
    <property type="entry name" value="KDPG_aldolase"/>
    <property type="match status" value="1"/>
</dbReference>
<comment type="pathway">
    <text evidence="1">Carbohydrate acid metabolism.</text>
</comment>
<dbReference type="EC" id="4.1.2.14" evidence="6"/>
<dbReference type="SUPFAM" id="SSF51569">
    <property type="entry name" value="Aldolase"/>
    <property type="match status" value="1"/>
</dbReference>
<evidence type="ECO:0000256" key="5">
    <source>
        <dbReference type="ARBA" id="ARBA00023277"/>
    </source>
</evidence>
<evidence type="ECO:0000313" key="7">
    <source>
        <dbReference type="Proteomes" id="UP001595880"/>
    </source>
</evidence>
<protein>
    <submittedName>
        <fullName evidence="6">Bifunctional 2-keto-4-hydroxyglutarate aldolase/2-keto-3-deoxy-6-phosphogluconate aldolase</fullName>
        <ecNumber evidence="6">4.1.2.14</ecNumber>
        <ecNumber evidence="6">4.1.3.16</ecNumber>
    </submittedName>
</protein>
<evidence type="ECO:0000256" key="4">
    <source>
        <dbReference type="ARBA" id="ARBA00023239"/>
    </source>
</evidence>
<organism evidence="6 7">
    <name type="scientific">Gracilibacillus marinus</name>
    <dbReference type="NCBI Taxonomy" id="630535"/>
    <lineage>
        <taxon>Bacteria</taxon>
        <taxon>Bacillati</taxon>
        <taxon>Bacillota</taxon>
        <taxon>Bacilli</taxon>
        <taxon>Bacillales</taxon>
        <taxon>Bacillaceae</taxon>
        <taxon>Gracilibacillus</taxon>
    </lineage>
</organism>
<keyword evidence="5" id="KW-0119">Carbohydrate metabolism</keyword>
<evidence type="ECO:0000313" key="6">
    <source>
        <dbReference type="EMBL" id="MFC4386356.1"/>
    </source>
</evidence>
<name>A0ABV8VRI2_9BACI</name>
<dbReference type="PANTHER" id="PTHR30246:SF1">
    <property type="entry name" value="2-DEHYDRO-3-DEOXY-6-PHOSPHOGALACTONATE ALDOLASE-RELATED"/>
    <property type="match status" value="1"/>
</dbReference>
<dbReference type="NCBIfam" id="NF005119">
    <property type="entry name" value="PRK06552.1"/>
    <property type="match status" value="1"/>
</dbReference>
<dbReference type="GO" id="GO:0008675">
    <property type="term" value="F:2-dehydro-3-deoxy-phosphogluconate aldolase activity"/>
    <property type="evidence" value="ECO:0007669"/>
    <property type="project" value="UniProtKB-EC"/>
</dbReference>
<comment type="caution">
    <text evidence="6">The sequence shown here is derived from an EMBL/GenBank/DDBJ whole genome shotgun (WGS) entry which is preliminary data.</text>
</comment>
<comment type="similarity">
    <text evidence="2">Belongs to the KHG/KDPG aldolase family.</text>
</comment>
<accession>A0ABV8VRI2</accession>
<keyword evidence="4 6" id="KW-0456">Lyase</keyword>
<evidence type="ECO:0000256" key="3">
    <source>
        <dbReference type="ARBA" id="ARBA00011233"/>
    </source>
</evidence>
<dbReference type="GO" id="GO:0008700">
    <property type="term" value="F:(R,S)-4-hydroxy-2-oxoglutarate aldolase activity"/>
    <property type="evidence" value="ECO:0007669"/>
    <property type="project" value="UniProtKB-EC"/>
</dbReference>
<dbReference type="InterPro" id="IPR000887">
    <property type="entry name" value="Aldlse_KDPG_KHG"/>
</dbReference>
<dbReference type="PANTHER" id="PTHR30246">
    <property type="entry name" value="2-KETO-3-DEOXY-6-PHOSPHOGLUCONATE ALDOLASE"/>
    <property type="match status" value="1"/>
</dbReference>